<accession>A0ABT4WBP9</accession>
<protein>
    <recommendedName>
        <fullName evidence="3">Lipoprotein</fullName>
    </recommendedName>
</protein>
<evidence type="ECO:0008006" key="3">
    <source>
        <dbReference type="Google" id="ProtNLM"/>
    </source>
</evidence>
<dbReference type="EMBL" id="JAMZNK010000013">
    <property type="protein sequence ID" value="MDA6070009.1"/>
    <property type="molecule type" value="Genomic_DNA"/>
</dbReference>
<organism evidence="1 2">
    <name type="scientific">Flavobacterium azizsancarii</name>
    <dbReference type="NCBI Taxonomy" id="2961580"/>
    <lineage>
        <taxon>Bacteria</taxon>
        <taxon>Pseudomonadati</taxon>
        <taxon>Bacteroidota</taxon>
        <taxon>Flavobacteriia</taxon>
        <taxon>Flavobacteriales</taxon>
        <taxon>Flavobacteriaceae</taxon>
        <taxon>Flavobacterium</taxon>
    </lineage>
</organism>
<dbReference type="PROSITE" id="PS51257">
    <property type="entry name" value="PROKAR_LIPOPROTEIN"/>
    <property type="match status" value="1"/>
</dbReference>
<evidence type="ECO:0000313" key="2">
    <source>
        <dbReference type="Proteomes" id="UP001212170"/>
    </source>
</evidence>
<comment type="caution">
    <text evidence="1">The sequence shown here is derived from an EMBL/GenBank/DDBJ whole genome shotgun (WGS) entry which is preliminary data.</text>
</comment>
<keyword evidence="2" id="KW-1185">Reference proteome</keyword>
<evidence type="ECO:0000313" key="1">
    <source>
        <dbReference type="EMBL" id="MDA6070009.1"/>
    </source>
</evidence>
<dbReference type="RefSeq" id="WP_271335821.1">
    <property type="nucleotide sequence ID" value="NZ_JAMZNK010000013.1"/>
</dbReference>
<reference evidence="1 2" key="1">
    <citation type="journal article" date="2023" name="Chemosphere">
        <title>Whole genome analysis of Flavobacterium aziz-sancarii sp. nov., isolated from Ardley Island (Antarctica), revealed a rich resistome and bioremediation potential.</title>
        <authorList>
            <person name="Otur C."/>
            <person name="Okay S."/>
            <person name="Kurt-Kizildogan A."/>
        </authorList>
    </citation>
    <scope>NUCLEOTIDE SEQUENCE [LARGE SCALE GENOMIC DNA]</scope>
    <source>
        <strain evidence="1 2">AC</strain>
    </source>
</reference>
<sequence length="164" mass="18464">MKKLVISCLLLSLIGLQSCKNDEKQKKEAEAAQAEAEKVVSTECYKAVYEKDTIDLKLNTLKNGKIGGDMVMKVANAPEKIGELKGEFKGDTLFVDYTFKEKTNKNQTFKNPMAFLKRDNQLILGNGTMQTTMGVTYLVKDKPIDFDRVKYKFSTSECVEKAQN</sequence>
<dbReference type="Proteomes" id="UP001212170">
    <property type="component" value="Unassembled WGS sequence"/>
</dbReference>
<gene>
    <name evidence="1" type="ORF">NJT12_10310</name>
</gene>
<proteinExistence type="predicted"/>
<name>A0ABT4WBP9_9FLAO</name>